<keyword evidence="3" id="KW-0238">DNA-binding</keyword>
<sequence length="185" mass="22186">MRMGQSYSLWSYRDKQQLLNLVETSKSQGKIDWQSVQNQFPERTINQLKSMYTALNRKKQRQNYKWKPEETYILFAHVIIYGKNWANAKFLEHLTSEQKRLKYRSTQIQLQKNQNKQMQLILKLLNYRLQLILKQTELVIPFELLVNTQLLQIANMQTLDIEKDFLTLAISLIQKLINCNYNKSI</sequence>
<dbReference type="CDD" id="cd00167">
    <property type="entry name" value="SANT"/>
    <property type="match status" value="1"/>
</dbReference>
<reference evidence="4 7" key="2">
    <citation type="submission" date="2024-07" db="EMBL/GenBank/DDBJ databases">
        <authorList>
            <person name="Akdeniz Z."/>
        </authorList>
    </citation>
    <scope>NUCLEOTIDE SEQUENCE [LARGE SCALE GENOMIC DNA]</scope>
</reference>
<feature type="domain" description="Myb-like" evidence="1">
    <location>
        <begin position="62"/>
        <end position="109"/>
    </location>
</feature>
<dbReference type="Gene3D" id="1.10.10.60">
    <property type="entry name" value="Homeodomain-like"/>
    <property type="match status" value="1"/>
</dbReference>
<evidence type="ECO:0000313" key="2">
    <source>
        <dbReference type="EMBL" id="CAI9931182.1"/>
    </source>
</evidence>
<organism evidence="3">
    <name type="scientific">Hexamita inflata</name>
    <dbReference type="NCBI Taxonomy" id="28002"/>
    <lineage>
        <taxon>Eukaryota</taxon>
        <taxon>Metamonada</taxon>
        <taxon>Diplomonadida</taxon>
        <taxon>Hexamitidae</taxon>
        <taxon>Hexamitinae</taxon>
        <taxon>Hexamita</taxon>
    </lineage>
</organism>
<evidence type="ECO:0000313" key="5">
    <source>
        <dbReference type="EMBL" id="CAL6099008.1"/>
    </source>
</evidence>
<dbReference type="SMART" id="SM00717">
    <property type="entry name" value="SANT"/>
    <property type="match status" value="2"/>
</dbReference>
<feature type="domain" description="Myb-like" evidence="1">
    <location>
        <begin position="6"/>
        <end position="58"/>
    </location>
</feature>
<dbReference type="GO" id="GO:0003677">
    <property type="term" value="F:DNA binding"/>
    <property type="evidence" value="ECO:0007669"/>
    <property type="project" value="UniProtKB-KW"/>
</dbReference>
<evidence type="ECO:0000313" key="7">
    <source>
        <dbReference type="Proteomes" id="UP001642409"/>
    </source>
</evidence>
<dbReference type="Proteomes" id="UP001642409">
    <property type="component" value="Unassembled WGS sequence"/>
</dbReference>
<dbReference type="SUPFAM" id="SSF46689">
    <property type="entry name" value="Homeodomain-like"/>
    <property type="match status" value="1"/>
</dbReference>
<reference evidence="3" key="1">
    <citation type="submission" date="2023-06" db="EMBL/GenBank/DDBJ databases">
        <authorList>
            <person name="Kurt Z."/>
        </authorList>
    </citation>
    <scope>NUCLEOTIDE SEQUENCE</scope>
</reference>
<dbReference type="EMBL" id="CAXDID020000244">
    <property type="protein sequence ID" value="CAL6063118.1"/>
    <property type="molecule type" value="Genomic_DNA"/>
</dbReference>
<dbReference type="InterPro" id="IPR001005">
    <property type="entry name" value="SANT/Myb"/>
</dbReference>
<proteinExistence type="predicted"/>
<name>A0AA86PI94_9EUKA</name>
<evidence type="ECO:0000313" key="3">
    <source>
        <dbReference type="EMBL" id="CAI9939541.1"/>
    </source>
</evidence>
<evidence type="ECO:0000313" key="4">
    <source>
        <dbReference type="EMBL" id="CAL6063118.1"/>
    </source>
</evidence>
<dbReference type="InterPro" id="IPR009057">
    <property type="entry name" value="Homeodomain-like_sf"/>
</dbReference>
<evidence type="ECO:0000313" key="6">
    <source>
        <dbReference type="EMBL" id="CAL6108514.1"/>
    </source>
</evidence>
<evidence type="ECO:0000259" key="1">
    <source>
        <dbReference type="SMART" id="SM00717"/>
    </source>
</evidence>
<dbReference type="EMBL" id="CAXDID020000515">
    <property type="protein sequence ID" value="CAL6099008.1"/>
    <property type="molecule type" value="Genomic_DNA"/>
</dbReference>
<dbReference type="EMBL" id="CATOUU010000665">
    <property type="protein sequence ID" value="CAI9939541.1"/>
    <property type="molecule type" value="Genomic_DNA"/>
</dbReference>
<dbReference type="EMBL" id="CATOUU010000475">
    <property type="protein sequence ID" value="CAI9931182.1"/>
    <property type="molecule type" value="Genomic_DNA"/>
</dbReference>
<accession>A0AA86PI94</accession>
<protein>
    <submittedName>
        <fullName evidence="3">Myb-like DNA-binding domain-containing protein</fullName>
    </submittedName>
    <submittedName>
        <fullName evidence="4">Myb-like_DNA-binding domain-containing protein</fullName>
    </submittedName>
</protein>
<keyword evidence="7" id="KW-1185">Reference proteome</keyword>
<comment type="caution">
    <text evidence="3">The sequence shown here is derived from an EMBL/GenBank/DDBJ whole genome shotgun (WGS) entry which is preliminary data.</text>
</comment>
<dbReference type="EMBL" id="CAXDID020000653">
    <property type="protein sequence ID" value="CAL6108514.1"/>
    <property type="molecule type" value="Genomic_DNA"/>
</dbReference>
<dbReference type="AlphaFoldDB" id="A0AA86PI94"/>
<gene>
    <name evidence="2" type="ORF">HINF_LOCUS18827</name>
    <name evidence="3" type="ORF">HINF_LOCUS27186</name>
    <name evidence="4" type="ORF">HINF_LOCUS50683</name>
    <name evidence="5" type="ORF">HINF_LOCUS69877</name>
    <name evidence="6" type="ORF">HINF_LOCUS75003</name>
</gene>